<dbReference type="OrthoDB" id="3515175at2759"/>
<keyword evidence="2" id="KW-1185">Reference proteome</keyword>
<proteinExistence type="predicted"/>
<name>A0A5N6KJJ7_MONLA</name>
<dbReference type="AlphaFoldDB" id="A0A5N6KJJ7"/>
<reference evidence="1 2" key="1">
    <citation type="submission" date="2019-06" db="EMBL/GenBank/DDBJ databases">
        <title>Genome Sequence of the Brown Rot Fungal Pathogen Monilinia laxa.</title>
        <authorList>
            <person name="De Miccolis Angelini R.M."/>
            <person name="Landi L."/>
            <person name="Abate D."/>
            <person name="Pollastro S."/>
            <person name="Romanazzi G."/>
            <person name="Faretra F."/>
        </authorList>
    </citation>
    <scope>NUCLEOTIDE SEQUENCE [LARGE SCALE GENOMIC DNA]</scope>
    <source>
        <strain evidence="1 2">Mlax316</strain>
    </source>
</reference>
<evidence type="ECO:0000313" key="2">
    <source>
        <dbReference type="Proteomes" id="UP000326757"/>
    </source>
</evidence>
<dbReference type="EMBL" id="VIGI01000002">
    <property type="protein sequence ID" value="KAB8303855.1"/>
    <property type="molecule type" value="Genomic_DNA"/>
</dbReference>
<dbReference type="Proteomes" id="UP000326757">
    <property type="component" value="Unassembled WGS sequence"/>
</dbReference>
<organism evidence="1 2">
    <name type="scientific">Monilinia laxa</name>
    <name type="common">Brown rot fungus</name>
    <name type="synonym">Sclerotinia laxa</name>
    <dbReference type="NCBI Taxonomy" id="61186"/>
    <lineage>
        <taxon>Eukaryota</taxon>
        <taxon>Fungi</taxon>
        <taxon>Dikarya</taxon>
        <taxon>Ascomycota</taxon>
        <taxon>Pezizomycotina</taxon>
        <taxon>Leotiomycetes</taxon>
        <taxon>Helotiales</taxon>
        <taxon>Sclerotiniaceae</taxon>
        <taxon>Monilinia</taxon>
    </lineage>
</organism>
<accession>A0A5N6KJJ7</accession>
<protein>
    <submittedName>
        <fullName evidence="1">Uncharacterized protein</fullName>
    </submittedName>
</protein>
<comment type="caution">
    <text evidence="1">The sequence shown here is derived from an EMBL/GenBank/DDBJ whole genome shotgun (WGS) entry which is preliminary data.</text>
</comment>
<evidence type="ECO:0000313" key="1">
    <source>
        <dbReference type="EMBL" id="KAB8303855.1"/>
    </source>
</evidence>
<sequence length="123" mass="14467">MLDITDFERVRYYFVNFGDDDHHDENEDEDEKTERQVSALSMTPLTEPQYLWGYCKENDPSSQKIFGDLVENFRTFAVDLTTERCIVHGPAVYGWSRRHVVGMVNDSVLGRFLQRKIVRETRS</sequence>
<gene>
    <name evidence="1" type="ORF">EYC80_005225</name>
</gene>